<comment type="caution">
    <text evidence="1">The sequence shown here is derived from an EMBL/GenBank/DDBJ whole genome shotgun (WGS) entry which is preliminary data.</text>
</comment>
<organism evidence="1 2">
    <name type="scientific">candidate division NPL-UPA2 bacterium Unc8</name>
    <dbReference type="NCBI Taxonomy" id="1980939"/>
    <lineage>
        <taxon>Bacteria</taxon>
    </lineage>
</organism>
<sequence length="210" mass="24590">MFEQVLPGNTKAILALLEKSEIIQKAYLAGGTALALQLGHRISYDLDFFTMEEFNENILLPQIKKISKFELEKTAWRTILGKFKDVRFSIFYYEYPLLYHTKKFRMINILDLRDIAAMKIASIASRGVKRDFVDLYFICKETISLEEVIQLYDKKYKNLATTAMHIMKSLTYFEDAEAEDMPHMLAPVNWERVKRFFEGEVKKTVAKFAK</sequence>
<gene>
    <name evidence="1" type="ORF">B9J77_04325</name>
</gene>
<dbReference type="AlphaFoldDB" id="A0A399FWK0"/>
<dbReference type="EMBL" id="NDHY01000010">
    <property type="protein sequence ID" value="RIH99875.1"/>
    <property type="molecule type" value="Genomic_DNA"/>
</dbReference>
<proteinExistence type="predicted"/>
<dbReference type="InterPro" id="IPR014942">
    <property type="entry name" value="AbiEii"/>
</dbReference>
<dbReference type="Pfam" id="PF08843">
    <property type="entry name" value="AbiEii"/>
    <property type="match status" value="2"/>
</dbReference>
<dbReference type="Proteomes" id="UP000266287">
    <property type="component" value="Unassembled WGS sequence"/>
</dbReference>
<evidence type="ECO:0008006" key="3">
    <source>
        <dbReference type="Google" id="ProtNLM"/>
    </source>
</evidence>
<protein>
    <recommendedName>
        <fullName evidence="3">Nucleotidyl transferase AbiEii/AbiGii toxin family protein</fullName>
    </recommendedName>
</protein>
<reference evidence="1 2" key="1">
    <citation type="submission" date="2018-08" db="EMBL/GenBank/DDBJ databases">
        <title>Draft genome of candidate division NPL-UPA2 bacterium Unc8 that adapted to ultra-basic serpentinizing groundwater.</title>
        <authorList>
            <person name="Ishii S."/>
            <person name="Suzuki S."/>
            <person name="Nealson K.H."/>
        </authorList>
    </citation>
    <scope>NUCLEOTIDE SEQUENCE [LARGE SCALE GENOMIC DNA]</scope>
    <source>
        <strain evidence="1">Unc8</strain>
    </source>
</reference>
<evidence type="ECO:0000313" key="2">
    <source>
        <dbReference type="Proteomes" id="UP000266287"/>
    </source>
</evidence>
<evidence type="ECO:0000313" key="1">
    <source>
        <dbReference type="EMBL" id="RIH99875.1"/>
    </source>
</evidence>
<accession>A0A399FWK0</accession>
<name>A0A399FWK0_UNCN2</name>